<evidence type="ECO:0000256" key="3">
    <source>
        <dbReference type="ARBA" id="ARBA00022475"/>
    </source>
</evidence>
<keyword evidence="3" id="KW-1003">Cell membrane</keyword>
<keyword evidence="5" id="KW-0029">Amino-acid transport</keyword>
<keyword evidence="2" id="KW-0813">Transport</keyword>
<protein>
    <submittedName>
        <fullName evidence="10">Branched-chain amino acid transport system permease protein</fullName>
    </submittedName>
</protein>
<keyword evidence="4 9" id="KW-0812">Transmembrane</keyword>
<keyword evidence="7 9" id="KW-0472">Membrane</keyword>
<evidence type="ECO:0000256" key="8">
    <source>
        <dbReference type="ARBA" id="ARBA00037998"/>
    </source>
</evidence>
<evidence type="ECO:0000256" key="7">
    <source>
        <dbReference type="ARBA" id="ARBA00023136"/>
    </source>
</evidence>
<feature type="transmembrane region" description="Helical" evidence="9">
    <location>
        <begin position="444"/>
        <end position="465"/>
    </location>
</feature>
<feature type="transmembrane region" description="Helical" evidence="9">
    <location>
        <begin position="277"/>
        <end position="296"/>
    </location>
</feature>
<dbReference type="RefSeq" id="WP_239518231.1">
    <property type="nucleotide sequence ID" value="NZ_JBHSRR010000001.1"/>
</dbReference>
<keyword evidence="6 9" id="KW-1133">Transmembrane helix</keyword>
<dbReference type="Pfam" id="PF02653">
    <property type="entry name" value="BPD_transp_2"/>
    <property type="match status" value="1"/>
</dbReference>
<evidence type="ECO:0000256" key="9">
    <source>
        <dbReference type="SAM" id="Phobius"/>
    </source>
</evidence>
<feature type="transmembrane region" description="Helical" evidence="9">
    <location>
        <begin position="372"/>
        <end position="392"/>
    </location>
</feature>
<comment type="subcellular location">
    <subcellularLocation>
        <location evidence="1">Cell membrane</location>
        <topology evidence="1">Multi-pass membrane protein</topology>
    </subcellularLocation>
</comment>
<evidence type="ECO:0000256" key="5">
    <source>
        <dbReference type="ARBA" id="ARBA00022970"/>
    </source>
</evidence>
<feature type="transmembrane region" description="Helical" evidence="9">
    <location>
        <begin position="191"/>
        <end position="209"/>
    </location>
</feature>
<sequence length="472" mass="48614">MTTLTVLQSTVPQRPNPHRAENRVGFWRLAAMLMLAITAVITMVGLGAVPALAATPAATAACVSNATTGCLQGTIKLPNGDPAVGIKIGIKGGDLDTTVATGDDGKWSQAITVAGPYTITVDTTSIPDGAVLDSAAKNPATVNGALNKNVGYVFKIVGGTTAADGTTTQTPTTDTGTGVSFERFLQQFVSGIRLGLLLALAAVGLSLIFGTTGLSNFAHGEQVTLGGLLAYLFANVLGLNLILAAIISVVICAATGYFQDALIWKPLRRRGLGTTQLMIVTIGLSIALQYLFQYFLGASTVRIDQANPVTVDLGPVTLSAQSLVAMGIAVVVIALVGFVLVKTRIGRATRAVSDNPSLAAASGIDVDRIIRLVWTSATALAGLSGVLLGLVLNGVNWQTGLQLLLLMFAAITLGGLGTAFGALAGAMIIGLVVELTNLVLPGDFKYATALVILILVLLVRPQGIFGRRERIG</sequence>
<reference evidence="10 11" key="1">
    <citation type="submission" date="2021-01" db="EMBL/GenBank/DDBJ databases">
        <title>Sequencing the genomes of 1000 actinobacteria strains.</title>
        <authorList>
            <person name="Klenk H.-P."/>
        </authorList>
    </citation>
    <scope>NUCLEOTIDE SEQUENCE [LARGE SCALE GENOMIC DNA]</scope>
    <source>
        <strain evidence="10 11">DSM 13057</strain>
    </source>
</reference>
<dbReference type="CDD" id="cd06582">
    <property type="entry name" value="TM_PBP1_LivH_like"/>
    <property type="match status" value="1"/>
</dbReference>
<dbReference type="EMBL" id="JAFBBU010000001">
    <property type="protein sequence ID" value="MBM7471398.1"/>
    <property type="molecule type" value="Genomic_DNA"/>
</dbReference>
<dbReference type="InterPro" id="IPR052157">
    <property type="entry name" value="BCAA_transport_permease"/>
</dbReference>
<dbReference type="PANTHER" id="PTHR11795">
    <property type="entry name" value="BRANCHED-CHAIN AMINO ACID TRANSPORT SYSTEM PERMEASE PROTEIN LIVH"/>
    <property type="match status" value="1"/>
</dbReference>
<evidence type="ECO:0000256" key="6">
    <source>
        <dbReference type="ARBA" id="ARBA00022989"/>
    </source>
</evidence>
<evidence type="ECO:0000256" key="4">
    <source>
        <dbReference type="ARBA" id="ARBA00022692"/>
    </source>
</evidence>
<evidence type="ECO:0000313" key="10">
    <source>
        <dbReference type="EMBL" id="MBM7471398.1"/>
    </source>
</evidence>
<name>A0ABS2L2S4_9MICO</name>
<accession>A0ABS2L2S4</accession>
<dbReference type="Proteomes" id="UP000776164">
    <property type="component" value="Unassembled WGS sequence"/>
</dbReference>
<evidence type="ECO:0000313" key="11">
    <source>
        <dbReference type="Proteomes" id="UP000776164"/>
    </source>
</evidence>
<feature type="transmembrane region" description="Helical" evidence="9">
    <location>
        <begin position="404"/>
        <end position="432"/>
    </location>
</feature>
<feature type="transmembrane region" description="Helical" evidence="9">
    <location>
        <begin position="26"/>
        <end position="49"/>
    </location>
</feature>
<organism evidence="10 11">
    <name type="scientific">Subtercola frigoramans</name>
    <dbReference type="NCBI Taxonomy" id="120298"/>
    <lineage>
        <taxon>Bacteria</taxon>
        <taxon>Bacillati</taxon>
        <taxon>Actinomycetota</taxon>
        <taxon>Actinomycetes</taxon>
        <taxon>Micrococcales</taxon>
        <taxon>Microbacteriaceae</taxon>
        <taxon>Subtercola</taxon>
    </lineage>
</organism>
<evidence type="ECO:0000256" key="1">
    <source>
        <dbReference type="ARBA" id="ARBA00004651"/>
    </source>
</evidence>
<dbReference type="PANTHER" id="PTHR11795:SF445">
    <property type="entry name" value="AMINO ACID ABC TRANSPORTER PERMEASE PROTEIN"/>
    <property type="match status" value="1"/>
</dbReference>
<feature type="transmembrane region" description="Helical" evidence="9">
    <location>
        <begin position="316"/>
        <end position="341"/>
    </location>
</feature>
<dbReference type="InterPro" id="IPR001851">
    <property type="entry name" value="ABC_transp_permease"/>
</dbReference>
<proteinExistence type="inferred from homology"/>
<comment type="similarity">
    <text evidence="8">Belongs to the binding-protein-dependent transport system permease family. LivHM subfamily.</text>
</comment>
<comment type="caution">
    <text evidence="10">The sequence shown here is derived from an EMBL/GenBank/DDBJ whole genome shotgun (WGS) entry which is preliminary data.</text>
</comment>
<evidence type="ECO:0000256" key="2">
    <source>
        <dbReference type="ARBA" id="ARBA00022448"/>
    </source>
</evidence>
<feature type="transmembrane region" description="Helical" evidence="9">
    <location>
        <begin position="229"/>
        <end position="257"/>
    </location>
</feature>
<keyword evidence="11" id="KW-1185">Reference proteome</keyword>
<gene>
    <name evidence="10" type="ORF">JOE66_001032</name>
</gene>